<keyword evidence="10 11" id="KW-0472">Membrane</keyword>
<comment type="similarity">
    <text evidence="11">Belongs to the KdpC family.</text>
</comment>
<keyword evidence="2 11" id="KW-1003">Cell membrane</keyword>
<dbReference type="RefSeq" id="WP_115312497.1">
    <property type="nucleotide sequence ID" value="NZ_CP066042.1"/>
</dbReference>
<keyword evidence="3 11" id="KW-0633">Potassium transport</keyword>
<comment type="subunit">
    <text evidence="11">The system is composed of three essential subunits: KdpA, KdpB and KdpC.</text>
</comment>
<dbReference type="GeneID" id="63935294"/>
<dbReference type="EMBL" id="UHDZ01000001">
    <property type="protein sequence ID" value="SUM67255.1"/>
    <property type="molecule type" value="Genomic_DNA"/>
</dbReference>
<reference evidence="12 13" key="1">
    <citation type="submission" date="2018-06" db="EMBL/GenBank/DDBJ databases">
        <authorList>
            <consortium name="Pathogen Informatics"/>
            <person name="Doyle S."/>
        </authorList>
    </citation>
    <scope>NUCLEOTIDE SEQUENCE [LARGE SCALE GENOMIC DNA]</scope>
    <source>
        <strain evidence="12 13">NCTC11807</strain>
    </source>
</reference>
<comment type="subcellular location">
    <subcellularLocation>
        <location evidence="11">Cell membrane</location>
        <topology evidence="11">Single-pass membrane protein</topology>
    </subcellularLocation>
</comment>
<dbReference type="PANTHER" id="PTHR30042:SF2">
    <property type="entry name" value="POTASSIUM-TRANSPORTING ATPASE KDPC SUBUNIT"/>
    <property type="match status" value="1"/>
</dbReference>
<dbReference type="Proteomes" id="UP000255425">
    <property type="component" value="Unassembled WGS sequence"/>
</dbReference>
<dbReference type="NCBIfam" id="NF001454">
    <property type="entry name" value="PRK00315.1"/>
    <property type="match status" value="1"/>
</dbReference>
<evidence type="ECO:0000256" key="7">
    <source>
        <dbReference type="ARBA" id="ARBA00022958"/>
    </source>
</evidence>
<keyword evidence="5 11" id="KW-0547">Nucleotide-binding</keyword>
<dbReference type="GO" id="GO:0008556">
    <property type="term" value="F:P-type potassium transmembrane transporter activity"/>
    <property type="evidence" value="ECO:0007669"/>
    <property type="project" value="InterPro"/>
</dbReference>
<keyword evidence="8 11" id="KW-1133">Transmembrane helix</keyword>
<dbReference type="NCBIfam" id="TIGR00681">
    <property type="entry name" value="kdpC"/>
    <property type="match status" value="1"/>
</dbReference>
<dbReference type="GO" id="GO:0005886">
    <property type="term" value="C:plasma membrane"/>
    <property type="evidence" value="ECO:0007669"/>
    <property type="project" value="UniProtKB-SubCell"/>
</dbReference>
<keyword evidence="4 11" id="KW-0812">Transmembrane</keyword>
<keyword evidence="13" id="KW-1185">Reference proteome</keyword>
<accession>A0A380GWF4</accession>
<evidence type="ECO:0000256" key="9">
    <source>
        <dbReference type="ARBA" id="ARBA00023065"/>
    </source>
</evidence>
<evidence type="ECO:0000313" key="13">
    <source>
        <dbReference type="Proteomes" id="UP000255425"/>
    </source>
</evidence>
<name>A0A380GWF4_9STAP</name>
<comment type="function">
    <text evidence="11">Part of the high-affinity ATP-driven potassium transport (or Kdp) system, which catalyzes the hydrolysis of ATP coupled with the electrogenic transport of potassium into the cytoplasm. This subunit acts as a catalytic chaperone that increases the ATP-binding affinity of the ATP-hydrolyzing subunit KdpB by the formation of a transient KdpB/KdpC/ATP ternary complex.</text>
</comment>
<evidence type="ECO:0000256" key="5">
    <source>
        <dbReference type="ARBA" id="ARBA00022741"/>
    </source>
</evidence>
<keyword evidence="7 11" id="KW-0630">Potassium</keyword>
<keyword evidence="6 11" id="KW-0067">ATP-binding</keyword>
<sequence>MQMIRKSFGLVFIMFILCGFIYPLIVTAAGQVIFSHQSNGSLVKQDGKVIGSKLIGQQWTSPKYFHGRPSAVNYNMNEQQVLYNNGPTSGGSNFANSNPALKQRVKDMIQHDGKHLTNDAVTASGSGLDPDITVENAKQQVARIAKARGIKKSEISHIIQQHKQFSPMTQDYVNVLKMNIALDHLK</sequence>
<evidence type="ECO:0000256" key="1">
    <source>
        <dbReference type="ARBA" id="ARBA00022448"/>
    </source>
</evidence>
<evidence type="ECO:0000256" key="4">
    <source>
        <dbReference type="ARBA" id="ARBA00022692"/>
    </source>
</evidence>
<evidence type="ECO:0000256" key="11">
    <source>
        <dbReference type="HAMAP-Rule" id="MF_00276"/>
    </source>
</evidence>
<evidence type="ECO:0000256" key="8">
    <source>
        <dbReference type="ARBA" id="ARBA00022989"/>
    </source>
</evidence>
<dbReference type="PIRSF" id="PIRSF001296">
    <property type="entry name" value="K_ATPase_KdpC"/>
    <property type="match status" value="1"/>
</dbReference>
<evidence type="ECO:0000256" key="6">
    <source>
        <dbReference type="ARBA" id="ARBA00022840"/>
    </source>
</evidence>
<dbReference type="PANTHER" id="PTHR30042">
    <property type="entry name" value="POTASSIUM-TRANSPORTING ATPASE C CHAIN"/>
    <property type="match status" value="1"/>
</dbReference>
<dbReference type="InterPro" id="IPR003820">
    <property type="entry name" value="KdpC"/>
</dbReference>
<keyword evidence="1 11" id="KW-0813">Transport</keyword>
<evidence type="ECO:0000256" key="10">
    <source>
        <dbReference type="ARBA" id="ARBA00023136"/>
    </source>
</evidence>
<organism evidence="12 13">
    <name type="scientific">Staphylococcus saccharolyticus</name>
    <dbReference type="NCBI Taxonomy" id="33028"/>
    <lineage>
        <taxon>Bacteria</taxon>
        <taxon>Bacillati</taxon>
        <taxon>Bacillota</taxon>
        <taxon>Bacilli</taxon>
        <taxon>Bacillales</taxon>
        <taxon>Staphylococcaceae</taxon>
        <taxon>Staphylococcus</taxon>
    </lineage>
</organism>
<dbReference type="Pfam" id="PF02669">
    <property type="entry name" value="KdpC"/>
    <property type="match status" value="1"/>
</dbReference>
<protein>
    <recommendedName>
        <fullName evidence="11">Potassium-transporting ATPase KdpC subunit</fullName>
    </recommendedName>
    <alternativeName>
        <fullName evidence="11">ATP phosphohydrolase [potassium-transporting] C chain</fullName>
    </alternativeName>
    <alternativeName>
        <fullName evidence="11">Potassium-binding and translocating subunit C</fullName>
    </alternativeName>
    <alternativeName>
        <fullName evidence="11">Potassium-translocating ATPase C chain</fullName>
    </alternativeName>
</protein>
<dbReference type="HAMAP" id="MF_00276">
    <property type="entry name" value="KdpC"/>
    <property type="match status" value="1"/>
</dbReference>
<evidence type="ECO:0000313" key="12">
    <source>
        <dbReference type="EMBL" id="SUM67255.1"/>
    </source>
</evidence>
<dbReference type="GO" id="GO:0005524">
    <property type="term" value="F:ATP binding"/>
    <property type="evidence" value="ECO:0007669"/>
    <property type="project" value="UniProtKB-UniRule"/>
</dbReference>
<dbReference type="AlphaFoldDB" id="A0A380GWF4"/>
<evidence type="ECO:0000256" key="3">
    <source>
        <dbReference type="ARBA" id="ARBA00022538"/>
    </source>
</evidence>
<gene>
    <name evidence="11 12" type="primary">kdpC</name>
    <name evidence="12" type="ORF">NCTC11807_00151</name>
</gene>
<keyword evidence="9 11" id="KW-0406">Ion transport</keyword>
<evidence type="ECO:0000256" key="2">
    <source>
        <dbReference type="ARBA" id="ARBA00022475"/>
    </source>
</evidence>
<proteinExistence type="inferred from homology"/>